<dbReference type="AlphaFoldDB" id="A0A1I4W670"/>
<dbReference type="eggNOG" id="COG2067">
    <property type="taxonomic scope" value="Bacteria"/>
</dbReference>
<organism evidence="1 2">
    <name type="scientific">Flavobacterium succinicans</name>
    <dbReference type="NCBI Taxonomy" id="29536"/>
    <lineage>
        <taxon>Bacteria</taxon>
        <taxon>Pseudomonadati</taxon>
        <taxon>Bacteroidota</taxon>
        <taxon>Flavobacteriia</taxon>
        <taxon>Flavobacteriales</taxon>
        <taxon>Flavobacteriaceae</taxon>
        <taxon>Flavobacterium</taxon>
    </lineage>
</organism>
<dbReference type="EMBL" id="FOUT01000006">
    <property type="protein sequence ID" value="SFN08973.1"/>
    <property type="molecule type" value="Genomic_DNA"/>
</dbReference>
<proteinExistence type="predicted"/>
<dbReference type="Proteomes" id="UP000182961">
    <property type="component" value="Unassembled WGS sequence"/>
</dbReference>
<dbReference type="NCBIfam" id="NF033711">
    <property type="entry name" value="T9SS_PorQ"/>
    <property type="match status" value="1"/>
</dbReference>
<name>A0A1I4W670_9FLAO</name>
<protein>
    <recommendedName>
        <fullName evidence="3">Penicillin-binding protein</fullName>
    </recommendedName>
</protein>
<accession>A0A1I4W670</accession>
<sequence>MRIIKKQIVLLVILLSLPVFGQIGGRYTYQFLNLMTAPRQAALGGKTVTIYDDDVNQVHFNPASINPEMHNQLALNYGSYFGEVSYGTASYAYTYDQHLQTFHAGVNYINYGQFEGYDENGLATSSFTGSEVAVSLGYAYTVPYTNLHLGANVKVISSVLENYNSLGGALDLGIIYIDEPNDVNWALVIRNIGTQFTTYSGLREPLPLEIMLGVSQELDNVPIRWHLTLENLQQWNIAFSNPIRGETSIDGTVTAEKVSFFNNALRHVIFGVELFPRRKFNVRLGYNFRRSEELRVVDQRHFSGLSVGFGLKMNRLTFNYSYSRYTLAANTSLFGLSLNLQ</sequence>
<dbReference type="Gene3D" id="2.40.160.60">
    <property type="entry name" value="Outer membrane protein transport protein (OMPP1/FadL/TodX)"/>
    <property type="match status" value="1"/>
</dbReference>
<evidence type="ECO:0000313" key="2">
    <source>
        <dbReference type="Proteomes" id="UP000182961"/>
    </source>
</evidence>
<reference evidence="2" key="1">
    <citation type="submission" date="2016-10" db="EMBL/GenBank/DDBJ databases">
        <authorList>
            <person name="Varghese N."/>
            <person name="Submissions S."/>
        </authorList>
    </citation>
    <scope>NUCLEOTIDE SEQUENCE [LARGE SCALE GENOMIC DNA]</scope>
    <source>
        <strain evidence="2">DSM 4002</strain>
    </source>
</reference>
<dbReference type="NCBIfam" id="NF033709">
    <property type="entry name" value="PorV_fam"/>
    <property type="match status" value="1"/>
</dbReference>
<keyword evidence="2" id="KW-1185">Reference proteome</keyword>
<evidence type="ECO:0008006" key="3">
    <source>
        <dbReference type="Google" id="ProtNLM"/>
    </source>
</evidence>
<dbReference type="STRING" id="29536.FLB_00720"/>
<gene>
    <name evidence="1" type="ORF">SAMN05444143_10645</name>
</gene>
<evidence type="ECO:0000313" key="1">
    <source>
        <dbReference type="EMBL" id="SFN08973.1"/>
    </source>
</evidence>